<evidence type="ECO:0000256" key="1">
    <source>
        <dbReference type="ARBA" id="ARBA00005046"/>
    </source>
</evidence>
<evidence type="ECO:0000256" key="2">
    <source>
        <dbReference type="ARBA" id="ARBA00023150"/>
    </source>
</evidence>
<dbReference type="Pfam" id="PF03454">
    <property type="entry name" value="MoeA_C"/>
    <property type="match status" value="1"/>
</dbReference>
<dbReference type="SUPFAM" id="SSF63867">
    <property type="entry name" value="MoeA C-terminal domain-like"/>
    <property type="match status" value="1"/>
</dbReference>
<gene>
    <name evidence="4" type="ordered locus">Tagg_0469</name>
</gene>
<reference evidence="5" key="2">
    <citation type="journal article" date="2010" name="Stand. Genomic Sci.">
        <title>Complete genome sequence of Thermosphaera aggregans type strain (M11TLT).</title>
        <authorList>
            <person name="Spring S."/>
            <person name="Rachel R."/>
            <person name="Lapidus A."/>
            <person name="Davenport K."/>
            <person name="Tice H."/>
            <person name="Copeland A."/>
            <person name="Cheng J.-F."/>
            <person name="Lucas S."/>
            <person name="Chen F."/>
            <person name="Nolan M."/>
            <person name="Bruce D."/>
            <person name="Goodwin L."/>
            <person name="Pitluck S."/>
            <person name="Ivanova N."/>
            <person name="Mavromatis K."/>
            <person name="Ovchinnikova G."/>
            <person name="Pati A."/>
            <person name="Chen A."/>
            <person name="Palaniappan K."/>
            <person name="Land M."/>
            <person name="Hauser L."/>
            <person name="Chang Y.-J."/>
            <person name="Jeffries C.C."/>
            <person name="Brettin T."/>
            <person name="Detter J.C."/>
            <person name="Tapia R."/>
            <person name="Han C."/>
            <person name="Heimerl T."/>
            <person name="Weikl F."/>
            <person name="Brambilla E."/>
            <person name="Goker M."/>
            <person name="Bristow J."/>
            <person name="Eisen J.A."/>
            <person name="Markowitz V."/>
            <person name="Hugenholtz P."/>
            <person name="Kyrpides N.C."/>
            <person name="Klenk H.-P."/>
        </authorList>
    </citation>
    <scope>NUCLEOTIDE SEQUENCE [LARGE SCALE GENOMIC DNA]</scope>
    <source>
        <strain evidence="5">DSM 11486 / M11TL</strain>
    </source>
</reference>
<dbReference type="InterPro" id="IPR001453">
    <property type="entry name" value="MoaB/Mog_dom"/>
</dbReference>
<evidence type="ECO:0000313" key="5">
    <source>
        <dbReference type="Proteomes" id="UP000002376"/>
    </source>
</evidence>
<keyword evidence="5" id="KW-1185">Reference proteome</keyword>
<dbReference type="InterPro" id="IPR038987">
    <property type="entry name" value="MoeA-like"/>
</dbReference>
<dbReference type="InterPro" id="IPR005111">
    <property type="entry name" value="MoeA_C_domain_IV"/>
</dbReference>
<evidence type="ECO:0000313" key="4">
    <source>
        <dbReference type="EMBL" id="ADG90744.1"/>
    </source>
</evidence>
<dbReference type="Pfam" id="PF00994">
    <property type="entry name" value="MoCF_biosynth"/>
    <property type="match status" value="1"/>
</dbReference>
<dbReference type="PANTHER" id="PTHR10192">
    <property type="entry name" value="MOLYBDOPTERIN BIOSYNTHESIS PROTEIN"/>
    <property type="match status" value="1"/>
</dbReference>
<dbReference type="KEGG" id="tag:Tagg_0469"/>
<reference key="3">
    <citation type="submission" date="2010-02" db="EMBL/GenBank/DDBJ databases">
        <title>Complete genome sequence of Thermosphaera aggregans type strain (M11TL).</title>
        <authorList>
            <consortium name="US DOE Joint Genome Institute (JGI-PGF)"/>
            <person name="Spring S."/>
            <person name="Lapidus A."/>
            <person name="Munk C."/>
            <person name="Schroeder M."/>
            <person name="Glavina Del Rio T."/>
            <person name="Tice H."/>
            <person name="Copeland A."/>
            <person name="Cheng J.-F."/>
            <person name="Lucas S."/>
            <person name="Chen F."/>
            <person name="Nolan M."/>
            <person name="Bruce D."/>
            <person name="Goodwin L."/>
            <person name="Pitluck S."/>
            <person name="Ivanova N."/>
            <person name="Mavromatis K."/>
            <person name="Ovchinnikova G."/>
            <person name="Pati A."/>
            <person name="Chen A."/>
            <person name="Palaniappan K."/>
            <person name="Land M."/>
            <person name="Hauser L."/>
            <person name="Chang Y.-J."/>
            <person name="Jeffries C.C."/>
            <person name="Brettin T."/>
            <person name="Detter J.C."/>
            <person name="Tapia R."/>
            <person name="Han C."/>
            <person name="Chain P."/>
            <person name="Heimerl T."/>
            <person name="Weik F."/>
            <person name="Goker M."/>
            <person name="Rachel R."/>
            <person name="Bristow J."/>
            <person name="Eisen J.A."/>
            <person name="Markowitz V."/>
            <person name="Hugenholtz P."/>
            <person name="Kyrpides N.C."/>
            <person name="Klenk H.-P."/>
        </authorList>
    </citation>
    <scope>NUCLEOTIDE SEQUENCE</scope>
    <source>
        <strain>DSM 11486</strain>
    </source>
</reference>
<proteinExistence type="predicted"/>
<dbReference type="InterPro" id="IPR036425">
    <property type="entry name" value="MoaB/Mog-like_dom_sf"/>
</dbReference>
<dbReference type="EMBL" id="CP001939">
    <property type="protein sequence ID" value="ADG90744.1"/>
    <property type="molecule type" value="Genomic_DNA"/>
</dbReference>
<dbReference type="PROSITE" id="PS01078">
    <property type="entry name" value="MOCF_BIOSYNTHESIS_1"/>
    <property type="match status" value="1"/>
</dbReference>
<dbReference type="InterPro" id="IPR036135">
    <property type="entry name" value="MoeA_linker/N_sf"/>
</dbReference>
<comment type="pathway">
    <text evidence="1">Cofactor biosynthesis; molybdopterin biosynthesis.</text>
</comment>
<dbReference type="NCBIfam" id="TIGR00177">
    <property type="entry name" value="molyb_syn"/>
    <property type="match status" value="1"/>
</dbReference>
<dbReference type="SUPFAM" id="SSF53218">
    <property type="entry name" value="Molybdenum cofactor biosynthesis proteins"/>
    <property type="match status" value="1"/>
</dbReference>
<dbReference type="Gene3D" id="2.40.340.10">
    <property type="entry name" value="MoeA, C-terminal, domain IV"/>
    <property type="match status" value="1"/>
</dbReference>
<dbReference type="SUPFAM" id="SSF63882">
    <property type="entry name" value="MoeA N-terminal region -like"/>
    <property type="match status" value="1"/>
</dbReference>
<keyword evidence="2" id="KW-0501">Molybdenum cofactor biosynthesis</keyword>
<feature type="domain" description="MoaB/Mog" evidence="3">
    <location>
        <begin position="188"/>
        <end position="326"/>
    </location>
</feature>
<sequence length="410" mass="45253">MGFDPMKTLYDLIEVDEAIEVFTRILSKVNLQAESVRIDEALGRIAASDVKADFDFPDQDRSAVDGYAVVAEDTYYATQYNPVELRLVEERHDNSCIGKGEAFEVFTGNPIPCGANAVVMKEDVVRDKDRILVLKPVPVGGNISRKGEDYAKDSVLVPKGTVLNPFHIAIIASNGLRTVKVYEKLRVGIISTGNEIVSPGIARKQGEYYDSTGTLISQLLVQDGFYRVNYYGILPDDEEVLSEALEEAVLENDIVITLGGTGVSGSDVVIDAAEKKGEVVFRGVKMRPGRPTSSSLLNGKPILHLSGYPVAAWTGYEVIFRRAVAKAFNLVNYNRRMAFAKLSRRLPNQVGYQTYVRVQLKTVENELIAEPYMLRGSGVLSSLVFSQGYVEIPSNIEGYEKGEIIKVFLF</sequence>
<dbReference type="InterPro" id="IPR036688">
    <property type="entry name" value="MoeA_C_domain_IV_sf"/>
</dbReference>
<organism evidence="4 5">
    <name type="scientific">Thermosphaera aggregans (strain DSM 11486 / M11TL)</name>
    <dbReference type="NCBI Taxonomy" id="633148"/>
    <lineage>
        <taxon>Archaea</taxon>
        <taxon>Thermoproteota</taxon>
        <taxon>Thermoprotei</taxon>
        <taxon>Desulfurococcales</taxon>
        <taxon>Desulfurococcaceae</taxon>
        <taxon>Thermosphaera</taxon>
    </lineage>
</organism>
<dbReference type="InterPro" id="IPR008284">
    <property type="entry name" value="MoCF_biosynth_CS"/>
</dbReference>
<dbReference type="AlphaFoldDB" id="D5U0U4"/>
<dbReference type="GO" id="GO:0061599">
    <property type="term" value="F:molybdopterin molybdotransferase activity"/>
    <property type="evidence" value="ECO:0007669"/>
    <property type="project" value="TreeGrafter"/>
</dbReference>
<dbReference type="GO" id="GO:0005737">
    <property type="term" value="C:cytoplasm"/>
    <property type="evidence" value="ECO:0007669"/>
    <property type="project" value="TreeGrafter"/>
</dbReference>
<dbReference type="CDD" id="cd00887">
    <property type="entry name" value="MoeA"/>
    <property type="match status" value="1"/>
</dbReference>
<dbReference type="UniPathway" id="UPA00344"/>
<dbReference type="GO" id="GO:0006777">
    <property type="term" value="P:Mo-molybdopterin cofactor biosynthetic process"/>
    <property type="evidence" value="ECO:0007669"/>
    <property type="project" value="UniProtKB-KW"/>
</dbReference>
<dbReference type="Gene3D" id="2.170.190.11">
    <property type="entry name" value="Molybdopterin biosynthesis moea protein, domain 3"/>
    <property type="match status" value="1"/>
</dbReference>
<dbReference type="STRING" id="633148.Tagg_0469"/>
<dbReference type="Proteomes" id="UP000002376">
    <property type="component" value="Chromosome"/>
</dbReference>
<accession>D5U0U4</accession>
<evidence type="ECO:0000259" key="3">
    <source>
        <dbReference type="SMART" id="SM00852"/>
    </source>
</evidence>
<dbReference type="PANTHER" id="PTHR10192:SF5">
    <property type="entry name" value="GEPHYRIN"/>
    <property type="match status" value="1"/>
</dbReference>
<dbReference type="HOGENOM" id="CLU_010186_7_2_2"/>
<protein>
    <submittedName>
        <fullName evidence="4">Molybdenum cofactor synthesis domain protein</fullName>
    </submittedName>
</protein>
<reference evidence="4 5" key="1">
    <citation type="journal article" date="2010" name="Stand. Genomic Sci.">
        <title>Complete genome sequence of Thermosphaera aggregans type strain (M11TL).</title>
        <authorList>
            <person name="Spring S."/>
            <person name="Rachel R."/>
            <person name="Lapidus A."/>
            <person name="Davenport K."/>
            <person name="Tice H."/>
            <person name="Copeland A."/>
            <person name="Cheng J.F."/>
            <person name="Lucas S."/>
            <person name="Chen F."/>
            <person name="Nolan M."/>
            <person name="Bruce D."/>
            <person name="Goodwin L."/>
            <person name="Pitluck S."/>
            <person name="Ivanova N."/>
            <person name="Mavromatis K."/>
            <person name="Ovchinnikova G."/>
            <person name="Pati A."/>
            <person name="Chen A."/>
            <person name="Palaniappan K."/>
            <person name="Land M."/>
            <person name="Hauser L."/>
            <person name="Chang Y.J."/>
            <person name="Jeffries C.C."/>
            <person name="Brettin T."/>
            <person name="Detter J.C."/>
            <person name="Tapia R."/>
            <person name="Han C."/>
            <person name="Heimerl T."/>
            <person name="Weikl F."/>
            <person name="Brambilla E."/>
            <person name="Goker M."/>
            <person name="Bristow J."/>
            <person name="Eisen J.A."/>
            <person name="Markowitz V."/>
            <person name="Hugenholtz P."/>
            <person name="Kyrpides N.C."/>
            <person name="Klenk H.P."/>
        </authorList>
    </citation>
    <scope>NUCLEOTIDE SEQUENCE [LARGE SCALE GENOMIC DNA]</scope>
    <source>
        <strain evidence="5">DSM 11486 / M11TL</strain>
    </source>
</reference>
<dbReference type="Pfam" id="PF03453">
    <property type="entry name" value="MoeA_N"/>
    <property type="match status" value="1"/>
</dbReference>
<dbReference type="InterPro" id="IPR005110">
    <property type="entry name" value="MoeA_linker/N"/>
</dbReference>
<dbReference type="Gene3D" id="3.40.980.10">
    <property type="entry name" value="MoaB/Mog-like domain"/>
    <property type="match status" value="1"/>
</dbReference>
<dbReference type="eggNOG" id="arCOG00216">
    <property type="taxonomic scope" value="Archaea"/>
</dbReference>
<dbReference type="Gene3D" id="3.90.105.10">
    <property type="entry name" value="Molybdopterin biosynthesis moea protein, domain 2"/>
    <property type="match status" value="1"/>
</dbReference>
<name>D5U0U4_THEAM</name>
<dbReference type="SMART" id="SM00852">
    <property type="entry name" value="MoCF_biosynth"/>
    <property type="match status" value="1"/>
</dbReference>